<accession>A0ACC1T820</accession>
<name>A0ACC1T820_9APHY</name>
<keyword evidence="2" id="KW-1185">Reference proteome</keyword>
<dbReference type="EMBL" id="JANHOG010000366">
    <property type="protein sequence ID" value="KAJ3555087.1"/>
    <property type="molecule type" value="Genomic_DNA"/>
</dbReference>
<protein>
    <submittedName>
        <fullName evidence="1">Uncharacterized protein</fullName>
    </submittedName>
</protein>
<dbReference type="Proteomes" id="UP001148662">
    <property type="component" value="Unassembled WGS sequence"/>
</dbReference>
<evidence type="ECO:0000313" key="1">
    <source>
        <dbReference type="EMBL" id="KAJ3555087.1"/>
    </source>
</evidence>
<reference evidence="1" key="1">
    <citation type="submission" date="2022-07" db="EMBL/GenBank/DDBJ databases">
        <title>Genome Sequence of Phlebia brevispora.</title>
        <authorList>
            <person name="Buettner E."/>
        </authorList>
    </citation>
    <scope>NUCLEOTIDE SEQUENCE</scope>
    <source>
        <strain evidence="1">MPL23</strain>
    </source>
</reference>
<proteinExistence type="predicted"/>
<evidence type="ECO:0000313" key="2">
    <source>
        <dbReference type="Proteomes" id="UP001148662"/>
    </source>
</evidence>
<gene>
    <name evidence="1" type="ORF">NM688_g2771</name>
</gene>
<sequence>MPAKRSVPPLSVAVIGTGLVGSELISQLLSLPSPSPFILVALVSLTGSLFSPTGLSVTKDTWRSTLKASNAKPDLQALVEQLSPLDRVVVVDNTAAQAVADLYPEFLRRGIHVATPNKKAFSGSQELYDQILQASKESGARWLNESTVGAGLPVVQTLKDMVASGDKIKKIEGVFSGTMSYIFNEFSTASPDGPSFSSVVRVAKEKGYTEPHPADDLNGADVCRKLSILARSIPTFQNALPEGYKSVANRSLVPPALESVTNGAEFVDRLNEFDAEFDKLRSEARAEGSVLRFVGVVDVEQGVIKADLAKYSVTHPFATSLGGSDNIIMFHTERYSPRPLIVQGAGAGAAVTAMGVMGDLFKLVL</sequence>
<organism evidence="1 2">
    <name type="scientific">Phlebia brevispora</name>
    <dbReference type="NCBI Taxonomy" id="194682"/>
    <lineage>
        <taxon>Eukaryota</taxon>
        <taxon>Fungi</taxon>
        <taxon>Dikarya</taxon>
        <taxon>Basidiomycota</taxon>
        <taxon>Agaricomycotina</taxon>
        <taxon>Agaricomycetes</taxon>
        <taxon>Polyporales</taxon>
        <taxon>Meruliaceae</taxon>
        <taxon>Phlebia</taxon>
    </lineage>
</organism>
<comment type="caution">
    <text evidence="1">The sequence shown here is derived from an EMBL/GenBank/DDBJ whole genome shotgun (WGS) entry which is preliminary data.</text>
</comment>